<gene>
    <name evidence="3" type="ORF">E1298_39090</name>
</gene>
<keyword evidence="4" id="KW-1185">Reference proteome</keyword>
<organism evidence="3 4">
    <name type="scientific">Actinomadura rubrisoli</name>
    <dbReference type="NCBI Taxonomy" id="2530368"/>
    <lineage>
        <taxon>Bacteria</taxon>
        <taxon>Bacillati</taxon>
        <taxon>Actinomycetota</taxon>
        <taxon>Actinomycetes</taxon>
        <taxon>Streptosporangiales</taxon>
        <taxon>Thermomonosporaceae</taxon>
        <taxon>Actinomadura</taxon>
    </lineage>
</organism>
<feature type="domain" description="DUF7824" evidence="2">
    <location>
        <begin position="548"/>
        <end position="643"/>
    </location>
</feature>
<comment type="caution">
    <text evidence="3">The sequence shown here is derived from an EMBL/GenBank/DDBJ whole genome shotgun (WGS) entry which is preliminary data.</text>
</comment>
<evidence type="ECO:0000313" key="4">
    <source>
        <dbReference type="Proteomes" id="UP000294513"/>
    </source>
</evidence>
<proteinExistence type="predicted"/>
<evidence type="ECO:0000313" key="3">
    <source>
        <dbReference type="EMBL" id="TDD67718.1"/>
    </source>
</evidence>
<accession>A0A4R5A6H7</accession>
<evidence type="ECO:0000259" key="2">
    <source>
        <dbReference type="Pfam" id="PF25148"/>
    </source>
</evidence>
<name>A0A4R5A6H7_9ACTN</name>
<protein>
    <recommendedName>
        <fullName evidence="2">DUF7824 domain-containing protein</fullName>
    </recommendedName>
</protein>
<feature type="compositionally biased region" description="Pro residues" evidence="1">
    <location>
        <begin position="445"/>
        <end position="459"/>
    </location>
</feature>
<dbReference type="Proteomes" id="UP000294513">
    <property type="component" value="Unassembled WGS sequence"/>
</dbReference>
<reference evidence="3 4" key="1">
    <citation type="submission" date="2019-03" db="EMBL/GenBank/DDBJ databases">
        <title>Draft genome sequences of novel Actinobacteria.</title>
        <authorList>
            <person name="Sahin N."/>
            <person name="Ay H."/>
            <person name="Saygin H."/>
        </authorList>
    </citation>
    <scope>NUCLEOTIDE SEQUENCE [LARGE SCALE GENOMIC DNA]</scope>
    <source>
        <strain evidence="3 4">H3C3</strain>
    </source>
</reference>
<dbReference type="InterPro" id="IPR056726">
    <property type="entry name" value="DUF7824"/>
</dbReference>
<dbReference type="Pfam" id="PF25148">
    <property type="entry name" value="DUF7824"/>
    <property type="match status" value="1"/>
</dbReference>
<feature type="compositionally biased region" description="Basic and acidic residues" evidence="1">
    <location>
        <begin position="402"/>
        <end position="411"/>
    </location>
</feature>
<feature type="region of interest" description="Disordered" evidence="1">
    <location>
        <begin position="386"/>
        <end position="471"/>
    </location>
</feature>
<dbReference type="AlphaFoldDB" id="A0A4R5A6H7"/>
<dbReference type="OrthoDB" id="3245799at2"/>
<sequence>MHTWPDIRAKIDAGDLPAVTSMLVELPRPERRAVAKELPGRLKEMRAAAVLSDEVTRPLLVAGAGTIGGAAEAAAWLCRTDLRLGWDANRYADLCSAICAVTADRPAKWRGDVASRVARRLVVGDQAGRTPQLWHIAAALTLAAEAAPPVSDGFVVGWLADDVHPMTLAEDPFLDALVPRLFSAIGVGAALARDAGRGEQGMAQEGAQYTWAGSLAALARAGRLDPAALLDGCLSRFLLGGTAHTLRWFVRLHDALEPTDEEVAARVRDYVRLLPAAPPNVADLALRAIRRADDMGRLDEALFEEAAGALLFRPEKKLVRATLIWLDRTAGKRERVDATLRAVTAVFDSDAIETQERAAKIAAKHMGKAGKQVRAEVLSAAAPLPPDLLEPITATSAPSDTGAKEGRRDTSSESAPDDDAAFGGSGLSAASRTRGASGGVSLSDGPPPFRPRELPPPIGSPAEMAEEFPGRGARTWADTERFLAALVELSFRDFAGTTEALGRIVQETAPGLTQAAESRYHDDTDGVALAVRALFVVRRPRWFHSALASFRRSRSRARGRSSHPPIHQFLAWRMQEAASLVGKVPVLLATATSASGHVDPGVLVDRIGRYEEAGADPGAADLLQALLRVPREIDPAAVARAQGLGSKAGRAVASWLAGGGLADPAVECEIVKESVVRRHGRDVHPPNGVLSVVATGGDAPSDVSRLCDLPLDTSWKDLPYYHGPTAWWPPTLPSHREVVAAHLLPYAAGSTDDAWAGQAPILWGEELPVVAVAEADGPAGAATGALLAYALASPRPEQRANAVDALLVLSGRGHLPAAEFGDAFGRLTALRRVKLTRIVKGLGDAADAGAHADIWTAIAAALPHVLPEADGPTPSGVHDLIALGTRTARASEARAAIPALEAVAGRGGTSRLVKEAARLHRTLTTP</sequence>
<evidence type="ECO:0000256" key="1">
    <source>
        <dbReference type="SAM" id="MobiDB-lite"/>
    </source>
</evidence>
<dbReference type="RefSeq" id="WP_131902431.1">
    <property type="nucleotide sequence ID" value="NZ_SMKU01000353.1"/>
</dbReference>
<dbReference type="EMBL" id="SMKU01000353">
    <property type="protein sequence ID" value="TDD67718.1"/>
    <property type="molecule type" value="Genomic_DNA"/>
</dbReference>